<proteinExistence type="predicted"/>
<keyword evidence="1" id="KW-0812">Transmembrane</keyword>
<organism evidence="2 3">
    <name type="scientific">Collinsella aerofaciens</name>
    <dbReference type="NCBI Taxonomy" id="74426"/>
    <lineage>
        <taxon>Bacteria</taxon>
        <taxon>Bacillati</taxon>
        <taxon>Actinomycetota</taxon>
        <taxon>Coriobacteriia</taxon>
        <taxon>Coriobacteriales</taxon>
        <taxon>Coriobacteriaceae</taxon>
        <taxon>Collinsella</taxon>
    </lineage>
</organism>
<protein>
    <recommendedName>
        <fullName evidence="4">EpsG family protein</fullName>
    </recommendedName>
</protein>
<feature type="transmembrane region" description="Helical" evidence="1">
    <location>
        <begin position="109"/>
        <end position="127"/>
    </location>
</feature>
<feature type="transmembrane region" description="Helical" evidence="1">
    <location>
        <begin position="28"/>
        <end position="45"/>
    </location>
</feature>
<name>A0A5K1IM34_9ACTN</name>
<evidence type="ECO:0008006" key="4">
    <source>
        <dbReference type="Google" id="ProtNLM"/>
    </source>
</evidence>
<dbReference type="Pfam" id="PF14897">
    <property type="entry name" value="EpsG"/>
    <property type="match status" value="1"/>
</dbReference>
<dbReference type="RefSeq" id="WP_156062887.1">
    <property type="nucleotide sequence ID" value="NZ_CABWIH010000022.1"/>
</dbReference>
<evidence type="ECO:0000313" key="2">
    <source>
        <dbReference type="EMBL" id="VWL89087.1"/>
    </source>
</evidence>
<feature type="transmembrane region" description="Helical" evidence="1">
    <location>
        <begin position="329"/>
        <end position="348"/>
    </location>
</feature>
<feature type="transmembrane region" description="Helical" evidence="1">
    <location>
        <begin position="276"/>
        <end position="297"/>
    </location>
</feature>
<evidence type="ECO:0000313" key="3">
    <source>
        <dbReference type="Proteomes" id="UP000330807"/>
    </source>
</evidence>
<dbReference type="EMBL" id="CABWIH010000022">
    <property type="protein sequence ID" value="VWL89087.1"/>
    <property type="molecule type" value="Genomic_DNA"/>
</dbReference>
<feature type="transmembrane region" description="Helical" evidence="1">
    <location>
        <begin position="6"/>
        <end position="23"/>
    </location>
</feature>
<keyword evidence="1" id="KW-0472">Membrane</keyword>
<feature type="transmembrane region" description="Helical" evidence="1">
    <location>
        <begin position="252"/>
        <end position="270"/>
    </location>
</feature>
<accession>A0A5K1IM34</accession>
<feature type="transmembrane region" description="Helical" evidence="1">
    <location>
        <begin position="174"/>
        <end position="203"/>
    </location>
</feature>
<sequence length="358" mass="40081">MVPYISLSLFVLFCWFLYCRGILNSKGYLVAVFIPSALLLALRSSNVGEDTAMYLQMANASAFLPWKSLSPFGSAIMWNANALGFGSSVDPGFLLLLKILMCLFGSAEMAIGFCAILTCLLFAVFLYHNSDNIPQAFWGFMCGGLYMFAFNGVRQMLALSIACNFYQSAKKEQWLRSILLIVLGSCFHRSAIALFGIFAALYLLKFKRFYPIAMISAALMPLLVNIAFPLVRLISPQFASYYAVNYWSAQTGGILLIWLLVLFCSLLLLFKRNDEVSHRFFSFCDAAYLGLSVASLRISIIERVALYAMPFVCLSLEKVLALFPEKSRWIIALFVNGLLFALFVSYAMSPTRCYSPCF</sequence>
<evidence type="ECO:0000256" key="1">
    <source>
        <dbReference type="SAM" id="Phobius"/>
    </source>
</evidence>
<feature type="transmembrane region" description="Helical" evidence="1">
    <location>
        <begin position="209"/>
        <end position="231"/>
    </location>
</feature>
<feature type="transmembrane region" description="Helical" evidence="1">
    <location>
        <begin position="76"/>
        <end position="97"/>
    </location>
</feature>
<keyword evidence="1" id="KW-1133">Transmembrane helix</keyword>
<feature type="transmembrane region" description="Helical" evidence="1">
    <location>
        <begin position="133"/>
        <end position="153"/>
    </location>
</feature>
<gene>
    <name evidence="2" type="ORF">LMKDKBCB_01128</name>
</gene>
<dbReference type="AlphaFoldDB" id="A0A5K1IM34"/>
<dbReference type="Proteomes" id="UP000330807">
    <property type="component" value="Unassembled WGS sequence"/>
</dbReference>
<dbReference type="InterPro" id="IPR049458">
    <property type="entry name" value="EpsG-like"/>
</dbReference>
<reference evidence="2 3" key="1">
    <citation type="submission" date="2019-10" db="EMBL/GenBank/DDBJ databases">
        <authorList>
            <person name="Wolf R A."/>
        </authorList>
    </citation>
    <scope>NUCLEOTIDE SEQUENCE [LARGE SCALE GENOMIC DNA]</scope>
    <source>
        <strain evidence="2">Collinsella_aerofaciens_AK_138A</strain>
    </source>
</reference>